<protein>
    <submittedName>
        <fullName evidence="2">Phage tail protein I</fullName>
    </submittedName>
</protein>
<evidence type="ECO:0000313" key="2">
    <source>
        <dbReference type="EMBL" id="TCX25151.1"/>
    </source>
</evidence>
<dbReference type="NCBIfam" id="TIGR01634">
    <property type="entry name" value="tail_P2_I"/>
    <property type="match status" value="1"/>
</dbReference>
<comment type="caution">
    <text evidence="2">The sequence shown here is derived from an EMBL/GenBank/DDBJ whole genome shotgun (WGS) entry which is preliminary data.</text>
</comment>
<accession>A0A483HT88</accession>
<dbReference type="Pfam" id="PF09684">
    <property type="entry name" value="Tail_P2_I"/>
    <property type="match status" value="1"/>
</dbReference>
<dbReference type="AlphaFoldDB" id="A0A483HT88"/>
<evidence type="ECO:0000313" key="1">
    <source>
        <dbReference type="EMBL" id="TCW92043.1"/>
    </source>
</evidence>
<reference evidence="2" key="1">
    <citation type="submission" date="2019-01" db="EMBL/GenBank/DDBJ databases">
        <authorList>
            <person name="Lista F."/>
            <person name="Anselmo A."/>
        </authorList>
    </citation>
    <scope>NUCLEOTIDE SEQUENCE</scope>
    <source>
        <strain evidence="3">10R</strain>
        <strain evidence="2">19S</strain>
        <strain evidence="1">23S</strain>
        <strain evidence="5">2R</strain>
        <strain evidence="4">4R</strain>
    </source>
</reference>
<sequence length="206" mass="22886">MSNSLLPPSSTDWLRSAEAASARLSAITVALRTLWTPTACPVDLLPYLAWALSVDRWDKNWPADRKVAAIQRSYWLHRRKGTRAAVRRVIEDMGFSATFAEWFDVGDEPGTFRLEVDVNEVGLTPKTLDELNRLIGDAKPASRHISQLTLSASAYGTAHIGAAIADGEVITVYPPGYEPDDSIYFDSTANYDETYYYTGNKYGKSE</sequence>
<organism evidence="2">
    <name type="scientific">Klebsiella pneumoniae</name>
    <dbReference type="NCBI Taxonomy" id="573"/>
    <lineage>
        <taxon>Bacteria</taxon>
        <taxon>Pseudomonadati</taxon>
        <taxon>Pseudomonadota</taxon>
        <taxon>Gammaproteobacteria</taxon>
        <taxon>Enterobacterales</taxon>
        <taxon>Enterobacteriaceae</taxon>
        <taxon>Klebsiella/Raoultella group</taxon>
        <taxon>Klebsiella</taxon>
        <taxon>Klebsiella pneumoniae complex</taxon>
    </lineage>
</organism>
<name>A0A483HT88_KLEPN</name>
<dbReference type="EMBL" id="SDBZ01000022">
    <property type="protein sequence ID" value="TCW92043.1"/>
    <property type="molecule type" value="Genomic_DNA"/>
</dbReference>
<dbReference type="InterPro" id="IPR006521">
    <property type="entry name" value="Tail_protein_I"/>
</dbReference>
<evidence type="ECO:0000313" key="3">
    <source>
        <dbReference type="EMBL" id="TCY79287.1"/>
    </source>
</evidence>
<proteinExistence type="predicted"/>
<dbReference type="EMBL" id="SDDT01000028">
    <property type="protein sequence ID" value="TCZ46174.1"/>
    <property type="molecule type" value="Genomic_DNA"/>
</dbReference>
<gene>
    <name evidence="2" type="ORF">ETE94_13990</name>
    <name evidence="1" type="ORF">ETF12_16780</name>
    <name evidence="5" type="ORF">ETH60_16425</name>
    <name evidence="4" type="ORF">ETH89_12680</name>
    <name evidence="3" type="ORF">ETH94_27830</name>
</gene>
<evidence type="ECO:0000313" key="5">
    <source>
        <dbReference type="EMBL" id="TCZ46174.1"/>
    </source>
</evidence>
<evidence type="ECO:0000313" key="4">
    <source>
        <dbReference type="EMBL" id="TCZ31787.1"/>
    </source>
</evidence>
<dbReference type="EMBL" id="SDDR01000013">
    <property type="protein sequence ID" value="TCZ31787.1"/>
    <property type="molecule type" value="Genomic_DNA"/>
</dbReference>
<dbReference type="RefSeq" id="WP_019724755.1">
    <property type="nucleotide sequence ID" value="NZ_CABFXA010000007.1"/>
</dbReference>
<dbReference type="EMBL" id="SDCD01000022">
    <property type="protein sequence ID" value="TCX25151.1"/>
    <property type="molecule type" value="Genomic_DNA"/>
</dbReference>
<dbReference type="EMBL" id="SDDL01000103">
    <property type="protein sequence ID" value="TCY79287.1"/>
    <property type="molecule type" value="Genomic_DNA"/>
</dbReference>